<dbReference type="Gene3D" id="3.40.50.720">
    <property type="entry name" value="NAD(P)-binding Rossmann-like Domain"/>
    <property type="match status" value="1"/>
</dbReference>
<dbReference type="Pfam" id="PF13561">
    <property type="entry name" value="adh_short_C2"/>
    <property type="match status" value="1"/>
</dbReference>
<evidence type="ECO:0000313" key="4">
    <source>
        <dbReference type="EMBL" id="KAK5066466.1"/>
    </source>
</evidence>
<evidence type="ECO:0008006" key="8">
    <source>
        <dbReference type="Google" id="ProtNLM"/>
    </source>
</evidence>
<dbReference type="STRING" id="1016849.A0A0D1VU65"/>
<accession>A0A0D1VU65</accession>
<dbReference type="Proteomes" id="UP000053599">
    <property type="component" value="Unassembled WGS sequence"/>
</dbReference>
<reference evidence="5 6" key="1">
    <citation type="submission" date="2015-01" db="EMBL/GenBank/DDBJ databases">
        <title>The Genome Sequence of Exophiala sideris CBS121828.</title>
        <authorList>
            <consortium name="The Broad Institute Genomics Platform"/>
            <person name="Cuomo C."/>
            <person name="de Hoog S."/>
            <person name="Gorbushina A."/>
            <person name="Stielow B."/>
            <person name="Teixiera M."/>
            <person name="Abouelleil A."/>
            <person name="Chapman S.B."/>
            <person name="Priest M."/>
            <person name="Young S.K."/>
            <person name="Wortman J."/>
            <person name="Nusbaum C."/>
            <person name="Birren B."/>
        </authorList>
    </citation>
    <scope>NUCLEOTIDE SEQUENCE [LARGE SCALE GENOMIC DNA]</scope>
    <source>
        <strain evidence="5 6">CBS 121828</strain>
    </source>
</reference>
<dbReference type="PANTHER" id="PTHR48107:SF7">
    <property type="entry name" value="RE15974P"/>
    <property type="match status" value="1"/>
</dbReference>
<dbReference type="SUPFAM" id="SSF51735">
    <property type="entry name" value="NAD(P)-binding Rossmann-fold domains"/>
    <property type="match status" value="1"/>
</dbReference>
<dbReference type="EMBL" id="KN846953">
    <property type="protein sequence ID" value="KIV79705.1"/>
    <property type="molecule type" value="Genomic_DNA"/>
</dbReference>
<dbReference type="Proteomes" id="UP001345691">
    <property type="component" value="Unassembled WGS sequence"/>
</dbReference>
<dbReference type="InterPro" id="IPR036291">
    <property type="entry name" value="NAD(P)-bd_dom_sf"/>
</dbReference>
<dbReference type="AlphaFoldDB" id="A0A0D1VU65"/>
<dbReference type="EMBL" id="JAVRRF010000004">
    <property type="protein sequence ID" value="KAK5066466.1"/>
    <property type="molecule type" value="Genomic_DNA"/>
</dbReference>
<comment type="similarity">
    <text evidence="1">Belongs to the short-chain dehydrogenases/reductases (SDR) family.</text>
</comment>
<evidence type="ECO:0000256" key="1">
    <source>
        <dbReference type="ARBA" id="ARBA00006484"/>
    </source>
</evidence>
<evidence type="ECO:0000313" key="7">
    <source>
        <dbReference type="Proteomes" id="UP001345691"/>
    </source>
</evidence>
<sequence length="251" mass="26181">MSTTASLAGKVAVITGGSKGIGAATATALSKLGAKVVLNYNSDSKAAESLVSKLGGADHALAVQANASTIDGVEHLVSETVKHFKQIDILIPNAGVLPMKDIESTTEQDFDRTFTMNVKGPYFLVQKAIPHMSKGGSIVLLSTTQNHASTVAPPYTLYCCTKGAIEQLGKLLSKDLQAKHGIRVNVVAPGPTGTDLFYEGKSEQVVNTIASFNPNKRIGTPEEVADTIAFLSGDGARWISGQTILVNGGQA</sequence>
<dbReference type="GO" id="GO:0016614">
    <property type="term" value="F:oxidoreductase activity, acting on CH-OH group of donors"/>
    <property type="evidence" value="ECO:0007669"/>
    <property type="project" value="UniProtKB-ARBA"/>
</dbReference>
<dbReference type="InterPro" id="IPR002347">
    <property type="entry name" value="SDR_fam"/>
</dbReference>
<gene>
    <name evidence="4" type="ORF">LTR69_002986</name>
    <name evidence="5" type="ORF">PV11_07252</name>
</gene>
<reference evidence="4 7" key="2">
    <citation type="submission" date="2023-08" db="EMBL/GenBank/DDBJ databases">
        <title>Black Yeasts Isolated from many extreme environments.</title>
        <authorList>
            <person name="Coleine C."/>
            <person name="Stajich J.E."/>
            <person name="Selbmann L."/>
        </authorList>
    </citation>
    <scope>NUCLEOTIDE SEQUENCE [LARGE SCALE GENOMIC DNA]</scope>
    <source>
        <strain evidence="4 7">CCFEE 6328</strain>
    </source>
</reference>
<organism evidence="5 6">
    <name type="scientific">Exophiala sideris</name>
    <dbReference type="NCBI Taxonomy" id="1016849"/>
    <lineage>
        <taxon>Eukaryota</taxon>
        <taxon>Fungi</taxon>
        <taxon>Dikarya</taxon>
        <taxon>Ascomycota</taxon>
        <taxon>Pezizomycotina</taxon>
        <taxon>Eurotiomycetes</taxon>
        <taxon>Chaetothyriomycetidae</taxon>
        <taxon>Chaetothyriales</taxon>
        <taxon>Herpotrichiellaceae</taxon>
        <taxon>Exophiala</taxon>
    </lineage>
</organism>
<keyword evidence="7" id="KW-1185">Reference proteome</keyword>
<dbReference type="FunFam" id="3.40.50.720:FF:000084">
    <property type="entry name" value="Short-chain dehydrogenase reductase"/>
    <property type="match status" value="1"/>
</dbReference>
<dbReference type="PRINTS" id="PR00081">
    <property type="entry name" value="GDHRDH"/>
</dbReference>
<evidence type="ECO:0000313" key="6">
    <source>
        <dbReference type="Proteomes" id="UP000053599"/>
    </source>
</evidence>
<protein>
    <recommendedName>
        <fullName evidence="8">3-oxoacyl-[acyl-carrier-protein] reductase</fullName>
    </recommendedName>
</protein>
<keyword evidence="3" id="KW-0560">Oxidoreductase</keyword>
<dbReference type="OrthoDB" id="47007at2759"/>
<keyword evidence="2" id="KW-0521">NADP</keyword>
<evidence type="ECO:0000313" key="5">
    <source>
        <dbReference type="EMBL" id="KIV79705.1"/>
    </source>
</evidence>
<name>A0A0D1VU65_9EURO</name>
<evidence type="ECO:0000256" key="3">
    <source>
        <dbReference type="ARBA" id="ARBA00023002"/>
    </source>
</evidence>
<evidence type="ECO:0000256" key="2">
    <source>
        <dbReference type="ARBA" id="ARBA00022857"/>
    </source>
</evidence>
<dbReference type="HOGENOM" id="CLU_010194_1_3_1"/>
<proteinExistence type="inferred from homology"/>
<dbReference type="PANTHER" id="PTHR48107">
    <property type="entry name" value="NADPH-DEPENDENT ALDEHYDE REDUCTASE-LIKE PROTEIN, CHLOROPLASTIC-RELATED"/>
    <property type="match status" value="1"/>
</dbReference>